<comment type="function">
    <text evidence="8">Part of the phosphoribosylformylglycinamidine synthase complex involved in the purines biosynthetic pathway. Catalyzes the ATP-dependent conversion of formylglycinamide ribonucleotide (FGAR) and glutamine to yield formylglycinamidine ribonucleotide (FGAM) and glutamate. The FGAM synthase complex is composed of three subunits. PurQ produces an ammonia molecule by converting glutamine to glutamate. PurL transfers the ammonia molecule to FGAR to form FGAM in an ATP-dependent manner. PurS interacts with PurQ and PurL and is thought to assist in the transfer of the ammonia molecule from PurQ to PurL.</text>
</comment>
<evidence type="ECO:0000256" key="4">
    <source>
        <dbReference type="ARBA" id="ARBA00022755"/>
    </source>
</evidence>
<dbReference type="AlphaFoldDB" id="A0A495DCN3"/>
<dbReference type="SUPFAM" id="SSF52317">
    <property type="entry name" value="Class I glutamine amidotransferase-like"/>
    <property type="match status" value="1"/>
</dbReference>
<dbReference type="EC" id="6.3.5.3" evidence="8"/>
<reference evidence="9 10" key="1">
    <citation type="submission" date="2018-10" db="EMBL/GenBank/DDBJ databases">
        <title>Genomic Encyclopedia of Type Strains, Phase IV (KMG-IV): sequencing the most valuable type-strain genomes for metagenomic binning, comparative biology and taxonomic classification.</title>
        <authorList>
            <person name="Goeker M."/>
        </authorList>
    </citation>
    <scope>NUCLEOTIDE SEQUENCE [LARGE SCALE GENOMIC DNA]</scope>
    <source>
        <strain evidence="9 10">DSM 4734</strain>
    </source>
</reference>
<accession>A0A495DCN3</accession>
<dbReference type="OrthoDB" id="9804441at2"/>
<name>A0A495DCN3_9PROT</name>
<comment type="catalytic activity">
    <reaction evidence="8">
        <text>L-glutamine + H2O = L-glutamate + NH4(+)</text>
        <dbReference type="Rhea" id="RHEA:15889"/>
        <dbReference type="ChEBI" id="CHEBI:15377"/>
        <dbReference type="ChEBI" id="CHEBI:28938"/>
        <dbReference type="ChEBI" id="CHEBI:29985"/>
        <dbReference type="ChEBI" id="CHEBI:58359"/>
        <dbReference type="EC" id="3.5.1.2"/>
    </reaction>
</comment>
<comment type="subunit">
    <text evidence="8">Part of the FGAM synthase complex composed of 1 PurL, 1 PurQ and 2 PurS subunits.</text>
</comment>
<sequence>MKSAVIVFPGSNCDRDAHDAIEHVTGQKPAMVWHQESELPEGTQFVMVPGGFSYGDYLRCGSMASRSAIMPAIVAHAATGAPVLGVCNGFQILTESGLLPGALMRNAGLKFVCEKAPLTVENANTQFTSRYEAGARLLVPIAHHDGNYFADPETLDRIEGEGQVVFRYGKNPNGSARDIAGITNEQGNVMGMMPHPERAVDAGHGGTDGLALFESLLGSA</sequence>
<keyword evidence="2 8" id="KW-0436">Ligase</keyword>
<dbReference type="PROSITE" id="PS51273">
    <property type="entry name" value="GATASE_TYPE_1"/>
    <property type="match status" value="1"/>
</dbReference>
<dbReference type="InterPro" id="IPR029062">
    <property type="entry name" value="Class_I_gatase-like"/>
</dbReference>
<keyword evidence="4 8" id="KW-0658">Purine biosynthesis</keyword>
<comment type="catalytic activity">
    <reaction evidence="8">
        <text>N(2)-formyl-N(1)-(5-phospho-beta-D-ribosyl)glycinamide + L-glutamine + ATP + H2O = 2-formamido-N(1)-(5-O-phospho-beta-D-ribosyl)acetamidine + L-glutamate + ADP + phosphate + H(+)</text>
        <dbReference type="Rhea" id="RHEA:17129"/>
        <dbReference type="ChEBI" id="CHEBI:15377"/>
        <dbReference type="ChEBI" id="CHEBI:15378"/>
        <dbReference type="ChEBI" id="CHEBI:29985"/>
        <dbReference type="ChEBI" id="CHEBI:30616"/>
        <dbReference type="ChEBI" id="CHEBI:43474"/>
        <dbReference type="ChEBI" id="CHEBI:58359"/>
        <dbReference type="ChEBI" id="CHEBI:147286"/>
        <dbReference type="ChEBI" id="CHEBI:147287"/>
        <dbReference type="ChEBI" id="CHEBI:456216"/>
        <dbReference type="EC" id="6.3.5.3"/>
    </reaction>
</comment>
<evidence type="ECO:0000256" key="6">
    <source>
        <dbReference type="ARBA" id="ARBA00022840"/>
    </source>
</evidence>
<proteinExistence type="inferred from homology"/>
<dbReference type="SMART" id="SM01211">
    <property type="entry name" value="GATase_5"/>
    <property type="match status" value="1"/>
</dbReference>
<dbReference type="GO" id="GO:0004642">
    <property type="term" value="F:phosphoribosylformylglycinamidine synthase activity"/>
    <property type="evidence" value="ECO:0007669"/>
    <property type="project" value="UniProtKB-UniRule"/>
</dbReference>
<keyword evidence="5 8" id="KW-0378">Hydrolase</keyword>
<comment type="pathway">
    <text evidence="8">Purine metabolism; IMP biosynthesis via de novo pathway; 5-amino-1-(5-phospho-D-ribosyl)imidazole from N(2)-formyl-N(1)-(5-phospho-D-ribosyl)glycinamide: step 1/2.</text>
</comment>
<dbReference type="GO" id="GO:0005524">
    <property type="term" value="F:ATP binding"/>
    <property type="evidence" value="ECO:0007669"/>
    <property type="project" value="UniProtKB-KW"/>
</dbReference>
<dbReference type="RefSeq" id="WP_121210459.1">
    <property type="nucleotide sequence ID" value="NZ_RBIM01000003.1"/>
</dbReference>
<feature type="active site" evidence="8">
    <location>
        <position position="197"/>
    </location>
</feature>
<feature type="active site" description="Nucleophile" evidence="8">
    <location>
        <position position="87"/>
    </location>
</feature>
<dbReference type="InterPro" id="IPR010075">
    <property type="entry name" value="PRibForGlyAmidine_synth_PurQ"/>
</dbReference>
<dbReference type="Pfam" id="PF13507">
    <property type="entry name" value="GATase_5"/>
    <property type="match status" value="1"/>
</dbReference>
<dbReference type="GO" id="GO:0006189">
    <property type="term" value="P:'de novo' IMP biosynthetic process"/>
    <property type="evidence" value="ECO:0007669"/>
    <property type="project" value="UniProtKB-UniRule"/>
</dbReference>
<dbReference type="CDD" id="cd01740">
    <property type="entry name" value="GATase1_FGAR_AT"/>
    <property type="match status" value="1"/>
</dbReference>
<dbReference type="EMBL" id="RBIM01000003">
    <property type="protein sequence ID" value="RKR00059.1"/>
    <property type="molecule type" value="Genomic_DNA"/>
</dbReference>
<dbReference type="NCBIfam" id="NF002957">
    <property type="entry name" value="PRK03619.1"/>
    <property type="match status" value="1"/>
</dbReference>
<organism evidence="9 10">
    <name type="scientific">Maricaulis maris</name>
    <dbReference type="NCBI Taxonomy" id="74318"/>
    <lineage>
        <taxon>Bacteria</taxon>
        <taxon>Pseudomonadati</taxon>
        <taxon>Pseudomonadota</taxon>
        <taxon>Alphaproteobacteria</taxon>
        <taxon>Maricaulales</taxon>
        <taxon>Maricaulaceae</taxon>
        <taxon>Maricaulis</taxon>
    </lineage>
</organism>
<evidence type="ECO:0000256" key="7">
    <source>
        <dbReference type="ARBA" id="ARBA00022962"/>
    </source>
</evidence>
<evidence type="ECO:0000256" key="1">
    <source>
        <dbReference type="ARBA" id="ARBA00022490"/>
    </source>
</evidence>
<dbReference type="Proteomes" id="UP000273675">
    <property type="component" value="Unassembled WGS sequence"/>
</dbReference>
<dbReference type="GO" id="GO:0005737">
    <property type="term" value="C:cytoplasm"/>
    <property type="evidence" value="ECO:0007669"/>
    <property type="project" value="UniProtKB-SubCell"/>
</dbReference>
<dbReference type="GO" id="GO:0004359">
    <property type="term" value="F:glutaminase activity"/>
    <property type="evidence" value="ECO:0007669"/>
    <property type="project" value="UniProtKB-EC"/>
</dbReference>
<dbReference type="EC" id="3.5.1.2" evidence="8"/>
<evidence type="ECO:0000256" key="8">
    <source>
        <dbReference type="HAMAP-Rule" id="MF_00421"/>
    </source>
</evidence>
<dbReference type="NCBIfam" id="TIGR01737">
    <property type="entry name" value="FGAM_synth_I"/>
    <property type="match status" value="1"/>
</dbReference>
<dbReference type="PANTHER" id="PTHR47552">
    <property type="entry name" value="PHOSPHORIBOSYLFORMYLGLYCINAMIDINE SYNTHASE SUBUNIT PURQ"/>
    <property type="match status" value="1"/>
</dbReference>
<keyword evidence="3 8" id="KW-0547">Nucleotide-binding</keyword>
<protein>
    <recommendedName>
        <fullName evidence="8">Phosphoribosylformylglycinamidine synthase subunit PurQ</fullName>
        <shortName evidence="8">FGAM synthase</shortName>
        <ecNumber evidence="8">6.3.5.3</ecNumber>
    </recommendedName>
    <alternativeName>
        <fullName evidence="8">Formylglycinamide ribonucleotide amidotransferase subunit I</fullName>
        <shortName evidence="8">FGAR amidotransferase I</shortName>
        <shortName evidence="8">FGAR-AT I</shortName>
    </alternativeName>
    <alternativeName>
        <fullName evidence="8">Glutaminase PurQ</fullName>
        <ecNumber evidence="8">3.5.1.2</ecNumber>
    </alternativeName>
    <alternativeName>
        <fullName evidence="8">Phosphoribosylformylglycinamidine synthase subunit I</fullName>
    </alternativeName>
</protein>
<keyword evidence="6 8" id="KW-0067">ATP-binding</keyword>
<evidence type="ECO:0000313" key="9">
    <source>
        <dbReference type="EMBL" id="RKR00059.1"/>
    </source>
</evidence>
<evidence type="ECO:0000313" key="10">
    <source>
        <dbReference type="Proteomes" id="UP000273675"/>
    </source>
</evidence>
<evidence type="ECO:0000256" key="5">
    <source>
        <dbReference type="ARBA" id="ARBA00022801"/>
    </source>
</evidence>
<gene>
    <name evidence="8" type="primary">purQ</name>
    <name evidence="9" type="ORF">C7435_1257</name>
</gene>
<dbReference type="PIRSF" id="PIRSF001586">
    <property type="entry name" value="FGAM_synth_I"/>
    <property type="match status" value="1"/>
</dbReference>
<comment type="subcellular location">
    <subcellularLocation>
        <location evidence="8">Cytoplasm</location>
    </subcellularLocation>
</comment>
<evidence type="ECO:0000256" key="2">
    <source>
        <dbReference type="ARBA" id="ARBA00022598"/>
    </source>
</evidence>
<comment type="caution">
    <text evidence="9">The sequence shown here is derived from an EMBL/GenBank/DDBJ whole genome shotgun (WGS) entry which is preliminary data.</text>
</comment>
<dbReference type="PANTHER" id="PTHR47552:SF1">
    <property type="entry name" value="PHOSPHORIBOSYLFORMYLGLYCINAMIDINE SYNTHASE SUBUNIT PURQ"/>
    <property type="match status" value="1"/>
</dbReference>
<dbReference type="UniPathway" id="UPA00074">
    <property type="reaction ID" value="UER00128"/>
</dbReference>
<dbReference type="HAMAP" id="MF_00421">
    <property type="entry name" value="PurQ"/>
    <property type="match status" value="1"/>
</dbReference>
<dbReference type="Gene3D" id="3.40.50.880">
    <property type="match status" value="1"/>
</dbReference>
<feature type="active site" evidence="8">
    <location>
        <position position="195"/>
    </location>
</feature>
<evidence type="ECO:0000256" key="3">
    <source>
        <dbReference type="ARBA" id="ARBA00022741"/>
    </source>
</evidence>
<keyword evidence="1 8" id="KW-0963">Cytoplasm</keyword>
<keyword evidence="7 8" id="KW-0315">Glutamine amidotransferase</keyword>